<dbReference type="PANTHER" id="PTHR40124:SF1">
    <property type="entry name" value="DISAGGREGATASE RELATED REPEAT PROTEIN"/>
    <property type="match status" value="1"/>
</dbReference>
<feature type="chain" id="PRO_5042113279" description="Polysaccharide lyase 14 domain-containing protein" evidence="1">
    <location>
        <begin position="21"/>
        <end position="324"/>
    </location>
</feature>
<organism evidence="3 4">
    <name type="scientific">Phascolomyces articulosus</name>
    <dbReference type="NCBI Taxonomy" id="60185"/>
    <lineage>
        <taxon>Eukaryota</taxon>
        <taxon>Fungi</taxon>
        <taxon>Fungi incertae sedis</taxon>
        <taxon>Mucoromycota</taxon>
        <taxon>Mucoromycotina</taxon>
        <taxon>Mucoromycetes</taxon>
        <taxon>Mucorales</taxon>
        <taxon>Lichtheimiaceae</taxon>
        <taxon>Phascolomyces</taxon>
    </lineage>
</organism>
<name>A0AAD5K8B0_9FUNG</name>
<sequence length="324" mass="34892">MHLLSQLIVFSSGLLAVSMAQSVSDRANELGLKQTWVAPMGEDGNANTFMADQWGIATANFYGNTDVKFETDPFTQNGTVLSVLYAAGSYSPSGTKGNDGSMGGVEFNAVPIDGNFDSALLSYELAFAENFDWVLGGKLPGLFGGSVDESCSGGNKADGSNCYSMRLMWREAGAGEAYGYIPDNSICGSRSTQCNDEYGISFSRGVIQFKTKQWTKLEIYVKINNATQDNGILQVWQDGSLVINQQKIKYRTRNSIAASAIMFSSFFGGGDTKYATPVDTFTYFKNIEYSVGNEVELSDSASTRVTAAYSLGALVAVACYFVSL</sequence>
<accession>A0AAD5K8B0</accession>
<evidence type="ECO:0000313" key="4">
    <source>
        <dbReference type="Proteomes" id="UP001209540"/>
    </source>
</evidence>
<dbReference type="InterPro" id="IPR048958">
    <property type="entry name" value="Polysacc_lyase_14"/>
</dbReference>
<evidence type="ECO:0000259" key="2">
    <source>
        <dbReference type="Pfam" id="PF21294"/>
    </source>
</evidence>
<dbReference type="PANTHER" id="PTHR40124">
    <property type="match status" value="1"/>
</dbReference>
<dbReference type="EMBL" id="JAIXMP010000004">
    <property type="protein sequence ID" value="KAI9274427.1"/>
    <property type="molecule type" value="Genomic_DNA"/>
</dbReference>
<evidence type="ECO:0000313" key="3">
    <source>
        <dbReference type="EMBL" id="KAI9274427.1"/>
    </source>
</evidence>
<dbReference type="Gene3D" id="2.60.120.200">
    <property type="match status" value="1"/>
</dbReference>
<evidence type="ECO:0000256" key="1">
    <source>
        <dbReference type="SAM" id="SignalP"/>
    </source>
</evidence>
<feature type="domain" description="Polysaccharide lyase 14" evidence="2">
    <location>
        <begin position="76"/>
        <end position="287"/>
    </location>
</feature>
<protein>
    <recommendedName>
        <fullName evidence="2">Polysaccharide lyase 14 domain-containing protein</fullName>
    </recommendedName>
</protein>
<comment type="caution">
    <text evidence="3">The sequence shown here is derived from an EMBL/GenBank/DDBJ whole genome shotgun (WGS) entry which is preliminary data.</text>
</comment>
<keyword evidence="4" id="KW-1185">Reference proteome</keyword>
<reference evidence="3" key="2">
    <citation type="submission" date="2023-02" db="EMBL/GenBank/DDBJ databases">
        <authorList>
            <consortium name="DOE Joint Genome Institute"/>
            <person name="Mondo S.J."/>
            <person name="Chang Y."/>
            <person name="Wang Y."/>
            <person name="Ahrendt S."/>
            <person name="Andreopoulos W."/>
            <person name="Barry K."/>
            <person name="Beard J."/>
            <person name="Benny G.L."/>
            <person name="Blankenship S."/>
            <person name="Bonito G."/>
            <person name="Cuomo C."/>
            <person name="Desiro A."/>
            <person name="Gervers K.A."/>
            <person name="Hundley H."/>
            <person name="Kuo A."/>
            <person name="LaButti K."/>
            <person name="Lang B.F."/>
            <person name="Lipzen A."/>
            <person name="O'Donnell K."/>
            <person name="Pangilinan J."/>
            <person name="Reynolds N."/>
            <person name="Sandor L."/>
            <person name="Smith M.W."/>
            <person name="Tsang A."/>
            <person name="Grigoriev I.V."/>
            <person name="Stajich J.E."/>
            <person name="Spatafora J.W."/>
        </authorList>
    </citation>
    <scope>NUCLEOTIDE SEQUENCE</scope>
    <source>
        <strain evidence="3">RSA 2281</strain>
    </source>
</reference>
<dbReference type="Proteomes" id="UP001209540">
    <property type="component" value="Unassembled WGS sequence"/>
</dbReference>
<feature type="signal peptide" evidence="1">
    <location>
        <begin position="1"/>
        <end position="20"/>
    </location>
</feature>
<reference evidence="3" key="1">
    <citation type="journal article" date="2022" name="IScience">
        <title>Evolution of zygomycete secretomes and the origins of terrestrial fungal ecologies.</title>
        <authorList>
            <person name="Chang Y."/>
            <person name="Wang Y."/>
            <person name="Mondo S."/>
            <person name="Ahrendt S."/>
            <person name="Andreopoulos W."/>
            <person name="Barry K."/>
            <person name="Beard J."/>
            <person name="Benny G.L."/>
            <person name="Blankenship S."/>
            <person name="Bonito G."/>
            <person name="Cuomo C."/>
            <person name="Desiro A."/>
            <person name="Gervers K.A."/>
            <person name="Hundley H."/>
            <person name="Kuo A."/>
            <person name="LaButti K."/>
            <person name="Lang B.F."/>
            <person name="Lipzen A."/>
            <person name="O'Donnell K."/>
            <person name="Pangilinan J."/>
            <person name="Reynolds N."/>
            <person name="Sandor L."/>
            <person name="Smith M.E."/>
            <person name="Tsang A."/>
            <person name="Grigoriev I.V."/>
            <person name="Stajich J.E."/>
            <person name="Spatafora J.W."/>
        </authorList>
    </citation>
    <scope>NUCLEOTIDE SEQUENCE</scope>
    <source>
        <strain evidence="3">RSA 2281</strain>
    </source>
</reference>
<dbReference type="AlphaFoldDB" id="A0AAD5K8B0"/>
<keyword evidence="1" id="KW-0732">Signal</keyword>
<proteinExistence type="predicted"/>
<dbReference type="Pfam" id="PF21294">
    <property type="entry name" value="Polysacc_lyase_14"/>
    <property type="match status" value="1"/>
</dbReference>
<gene>
    <name evidence="3" type="ORF">BDA99DRAFT_497442</name>
</gene>